<comment type="caution">
    <text evidence="12">The sequence shown here is derived from an EMBL/GenBank/DDBJ whole genome shotgun (WGS) entry which is preliminary data.</text>
</comment>
<dbReference type="PANTHER" id="PTHR46539">
    <property type="entry name" value="E3 UBIQUITIN-PROTEIN LIGASE ATL42"/>
    <property type="match status" value="1"/>
</dbReference>
<dbReference type="Pfam" id="PF02225">
    <property type="entry name" value="PA"/>
    <property type="match status" value="1"/>
</dbReference>
<dbReference type="InterPro" id="IPR013083">
    <property type="entry name" value="Znf_RING/FYVE/PHD"/>
</dbReference>
<dbReference type="SUPFAM" id="SSF57850">
    <property type="entry name" value="RING/U-box"/>
    <property type="match status" value="1"/>
</dbReference>
<dbReference type="InterPro" id="IPR001841">
    <property type="entry name" value="Znf_RING"/>
</dbReference>
<evidence type="ECO:0000256" key="6">
    <source>
        <dbReference type="ARBA" id="ARBA00022989"/>
    </source>
</evidence>
<evidence type="ECO:0000256" key="4">
    <source>
        <dbReference type="ARBA" id="ARBA00022771"/>
    </source>
</evidence>
<evidence type="ECO:0000256" key="10">
    <source>
        <dbReference type="SAM" id="Phobius"/>
    </source>
</evidence>
<dbReference type="SMART" id="SM00184">
    <property type="entry name" value="RING"/>
    <property type="match status" value="1"/>
</dbReference>
<dbReference type="AlphaFoldDB" id="A0A8X6GCC4"/>
<evidence type="ECO:0000256" key="5">
    <source>
        <dbReference type="ARBA" id="ARBA00022833"/>
    </source>
</evidence>
<evidence type="ECO:0000256" key="3">
    <source>
        <dbReference type="ARBA" id="ARBA00022723"/>
    </source>
</evidence>
<sequence>MSKSGWSNLIIIPNLTFFSRCEYQGLNTGRKNRQPLWILYLTLLSLFTDQFRSVVSCEFNFGYETEDYLSAVINLTYVDPITGVLIQENLEMGKLLPGKTDEVSGVVVHVASNNHTSHEACEKLDPSIVPREPFIALIKHGNCRDQVKLRHVADENASAAVLYSDNHSTRFIKVERKANRITFVVISEKKGEQIASLVDNGTRVIMRIGVGGRGIFRFGQINRTSVLFVSISFILLMVISFAWLVFYYIQRFRYIHAKEILSRRLCSAAKKALDKIPVKTVKSDDSDRDDEYECCAICIEHFQHGELIRSLPCKHSFHKICIDPWLLEQRSCPMCKLDILLHFGLIYTGSQESVLEMDDDEFFRPRQSLTDHDIVLVQNQRRHSSVRVAISRREDRATSPCSLSSLNPDTLVEQSFVSATVDMSDVAVNTSDPPSEADYESSEERWTSPFPKKFQINSESGSRKSVASHCDTIAINTEEENYEICDLTFEN</sequence>
<keyword evidence="3" id="KW-0479">Metal-binding</keyword>
<dbReference type="Pfam" id="PF13639">
    <property type="entry name" value="zf-RING_2"/>
    <property type="match status" value="1"/>
</dbReference>
<keyword evidence="13" id="KW-1185">Reference proteome</keyword>
<evidence type="ECO:0000256" key="1">
    <source>
        <dbReference type="ARBA" id="ARBA00004370"/>
    </source>
</evidence>
<gene>
    <name evidence="12" type="primary">gol</name>
    <name evidence="12" type="ORF">TNCT_220441</name>
</gene>
<dbReference type="GO" id="GO:0008270">
    <property type="term" value="F:zinc ion binding"/>
    <property type="evidence" value="ECO:0007669"/>
    <property type="project" value="UniProtKB-KW"/>
</dbReference>
<comment type="subcellular location">
    <subcellularLocation>
        <location evidence="1">Membrane</location>
    </subcellularLocation>
</comment>
<dbReference type="EMBL" id="BMAO01025103">
    <property type="protein sequence ID" value="GFR00299.1"/>
    <property type="molecule type" value="Genomic_DNA"/>
</dbReference>
<evidence type="ECO:0000313" key="13">
    <source>
        <dbReference type="Proteomes" id="UP000887116"/>
    </source>
</evidence>
<protein>
    <submittedName>
        <fullName evidence="12">Protein goliath</fullName>
    </submittedName>
</protein>
<evidence type="ECO:0000259" key="11">
    <source>
        <dbReference type="PROSITE" id="PS50089"/>
    </source>
</evidence>
<feature type="transmembrane region" description="Helical" evidence="10">
    <location>
        <begin position="226"/>
        <end position="249"/>
    </location>
</feature>
<dbReference type="PANTHER" id="PTHR46539:SF23">
    <property type="entry name" value="RING-TYPE DOMAIN-CONTAINING PROTEIN"/>
    <property type="match status" value="1"/>
</dbReference>
<feature type="region of interest" description="Disordered" evidence="9">
    <location>
        <begin position="427"/>
        <end position="448"/>
    </location>
</feature>
<dbReference type="GO" id="GO:0016020">
    <property type="term" value="C:membrane"/>
    <property type="evidence" value="ECO:0007669"/>
    <property type="project" value="UniProtKB-SubCell"/>
</dbReference>
<organism evidence="12 13">
    <name type="scientific">Trichonephila clavata</name>
    <name type="common">Joro spider</name>
    <name type="synonym">Nephila clavata</name>
    <dbReference type="NCBI Taxonomy" id="2740835"/>
    <lineage>
        <taxon>Eukaryota</taxon>
        <taxon>Metazoa</taxon>
        <taxon>Ecdysozoa</taxon>
        <taxon>Arthropoda</taxon>
        <taxon>Chelicerata</taxon>
        <taxon>Arachnida</taxon>
        <taxon>Araneae</taxon>
        <taxon>Araneomorphae</taxon>
        <taxon>Entelegynae</taxon>
        <taxon>Araneoidea</taxon>
        <taxon>Nephilidae</taxon>
        <taxon>Trichonephila</taxon>
    </lineage>
</organism>
<dbReference type="Gene3D" id="3.30.40.10">
    <property type="entry name" value="Zinc/RING finger domain, C3HC4 (zinc finger)"/>
    <property type="match status" value="1"/>
</dbReference>
<keyword evidence="7 10" id="KW-0472">Membrane</keyword>
<reference evidence="12" key="1">
    <citation type="submission" date="2020-07" db="EMBL/GenBank/DDBJ databases">
        <title>Multicomponent nature underlies the extraordinary mechanical properties of spider dragline silk.</title>
        <authorList>
            <person name="Kono N."/>
            <person name="Nakamura H."/>
            <person name="Mori M."/>
            <person name="Yoshida Y."/>
            <person name="Ohtoshi R."/>
            <person name="Malay A.D."/>
            <person name="Moran D.A.P."/>
            <person name="Tomita M."/>
            <person name="Numata K."/>
            <person name="Arakawa K."/>
        </authorList>
    </citation>
    <scope>NUCLEOTIDE SEQUENCE</scope>
</reference>
<evidence type="ECO:0000256" key="9">
    <source>
        <dbReference type="SAM" id="MobiDB-lite"/>
    </source>
</evidence>
<evidence type="ECO:0000256" key="8">
    <source>
        <dbReference type="PROSITE-ProRule" id="PRU00175"/>
    </source>
</evidence>
<feature type="domain" description="RING-type" evidence="11">
    <location>
        <begin position="295"/>
        <end position="336"/>
    </location>
</feature>
<dbReference type="PROSITE" id="PS50089">
    <property type="entry name" value="ZF_RING_2"/>
    <property type="match status" value="1"/>
</dbReference>
<accession>A0A8X6GCC4</accession>
<dbReference type="Proteomes" id="UP000887116">
    <property type="component" value="Unassembled WGS sequence"/>
</dbReference>
<dbReference type="FunFam" id="3.30.40.10:FF:000009">
    <property type="entry name" value="E3 ubiquitin-protein ligase RNF130"/>
    <property type="match status" value="1"/>
</dbReference>
<keyword evidence="5" id="KW-0862">Zinc</keyword>
<proteinExistence type="predicted"/>
<dbReference type="InterPro" id="IPR003137">
    <property type="entry name" value="PA_domain"/>
</dbReference>
<dbReference type="OrthoDB" id="5357315at2759"/>
<keyword evidence="4 8" id="KW-0863">Zinc-finger</keyword>
<evidence type="ECO:0000313" key="12">
    <source>
        <dbReference type="EMBL" id="GFR00299.1"/>
    </source>
</evidence>
<evidence type="ECO:0000256" key="2">
    <source>
        <dbReference type="ARBA" id="ARBA00022692"/>
    </source>
</evidence>
<keyword evidence="6 10" id="KW-1133">Transmembrane helix</keyword>
<name>A0A8X6GCC4_TRICU</name>
<keyword evidence="2 10" id="KW-0812">Transmembrane</keyword>
<dbReference type="Gene3D" id="3.50.30.30">
    <property type="match status" value="1"/>
</dbReference>
<evidence type="ECO:0000256" key="7">
    <source>
        <dbReference type="ARBA" id="ARBA00023136"/>
    </source>
</evidence>